<feature type="domain" description="Peptidase M3A/M3B catalytic" evidence="10">
    <location>
        <begin position="223"/>
        <end position="674"/>
    </location>
</feature>
<evidence type="ECO:0000256" key="2">
    <source>
        <dbReference type="ARBA" id="ARBA00022670"/>
    </source>
</evidence>
<comment type="similarity">
    <text evidence="1 9">Belongs to the peptidase M3 family.</text>
</comment>
<keyword evidence="3 9" id="KW-0479">Metal-binding</keyword>
<sequence>MSQNPLLQDFDLPPFSEIKPEHVEPAIDQLLADSRARIAELLAQQDRLNWDNLILPMDEISARLSKAWGPVSHLNSVCNSPELRLAYEACLPKLSEFWTELGQNKQLFTAYQKIANNAQAQQLSDAQRKVLENELRDFRLSGIDLPVDKQQRYAEIQKQLSELSSKFSNNLLDATQAWTKHITDAQDLAGVPESAMAQLAQAAQEKNLPGWLVNLEFPSYYAIMTYADQRELREEVYTAYSTRASEQGPNASQFDNTEVMTQTLNLRQELAQLLGYANYSELSLATKMAESTEQVLTFLEDLAQRSKPFAERDLNELRAYAAEQGCADLQSWDLGYYSEKLREQRYSISEEVIRQYFPINKVLGGLFELVERLFAIQIHEEQAFERWHPDVRLFTISEYGQPIGRFYFDLYARANKRGGAWMDGARDRFRNSENELVLPVAYLVCNFTPAVGEHPALLTHDEVTTLFHEFGHGLHHMLTRVEQLGVSGINGVPWDAVELPSQFMENWCWEPEGLALIAEHYQTQEPLPQDMLEKMLAARNFQSGMLMVRQLEFSLFDFELHSSHGDGRSVLEVLDSVRQRVAVITPPAWNRFANSFSHIFAGGYAAGYYSYKWAEVLSADAFARFEEEGILNPEVGQAFRNSVLAKGGSYEPLELFIEFRGRAPETDALLRHSGLTGQVA</sequence>
<reference evidence="12 13" key="1">
    <citation type="submission" date="2023-06" db="EMBL/GenBank/DDBJ databases">
        <title>Thiopseudomonas sp. CY1220 draft genome sequence.</title>
        <authorList>
            <person name="Zhao G."/>
            <person name="An M."/>
        </authorList>
    </citation>
    <scope>NUCLEOTIDE SEQUENCE [LARGE SCALE GENOMIC DNA]</scope>
    <source>
        <strain evidence="12 13">CY1220</strain>
    </source>
</reference>
<evidence type="ECO:0000256" key="8">
    <source>
        <dbReference type="ARBA" id="ARBA00026100"/>
    </source>
</evidence>
<dbReference type="PANTHER" id="PTHR11804:SF84">
    <property type="entry name" value="SACCHAROLYSIN"/>
    <property type="match status" value="1"/>
</dbReference>
<proteinExistence type="inferred from homology"/>
<dbReference type="RefSeq" id="WP_289409698.1">
    <property type="nucleotide sequence ID" value="NZ_JAUCDY010000001.1"/>
</dbReference>
<comment type="caution">
    <text evidence="12">The sequence shown here is derived from an EMBL/GenBank/DDBJ whole genome shotgun (WGS) entry which is preliminary data.</text>
</comment>
<dbReference type="InterPro" id="IPR024080">
    <property type="entry name" value="Neurolysin/TOP_N"/>
</dbReference>
<protein>
    <recommendedName>
        <fullName evidence="8">oligopeptidase A</fullName>
        <ecNumber evidence="8">3.4.24.70</ecNumber>
    </recommendedName>
</protein>
<keyword evidence="5 9" id="KW-0862">Zinc</keyword>
<dbReference type="InterPro" id="IPR024077">
    <property type="entry name" value="Neurolysin/TOP_dom2"/>
</dbReference>
<keyword evidence="13" id="KW-1185">Reference proteome</keyword>
<name>A0ABT7SKF4_9GAMM</name>
<evidence type="ECO:0000259" key="10">
    <source>
        <dbReference type="Pfam" id="PF01432"/>
    </source>
</evidence>
<keyword evidence="6 9" id="KW-0482">Metalloprotease</keyword>
<evidence type="ECO:0000259" key="11">
    <source>
        <dbReference type="Pfam" id="PF19310"/>
    </source>
</evidence>
<gene>
    <name evidence="12" type="primary">prlC</name>
    <name evidence="12" type="ORF">QEZ41_00010</name>
</gene>
<dbReference type="EC" id="3.4.24.70" evidence="8"/>
<dbReference type="CDD" id="cd06456">
    <property type="entry name" value="M3A_DCP"/>
    <property type="match status" value="1"/>
</dbReference>
<dbReference type="InterPro" id="IPR045090">
    <property type="entry name" value="Pept_M3A_M3B"/>
</dbReference>
<evidence type="ECO:0000256" key="3">
    <source>
        <dbReference type="ARBA" id="ARBA00022723"/>
    </source>
</evidence>
<evidence type="ECO:0000256" key="4">
    <source>
        <dbReference type="ARBA" id="ARBA00022801"/>
    </source>
</evidence>
<evidence type="ECO:0000256" key="7">
    <source>
        <dbReference type="ARBA" id="ARBA00024603"/>
    </source>
</evidence>
<dbReference type="InterPro" id="IPR034005">
    <property type="entry name" value="M3A_DCP"/>
</dbReference>
<dbReference type="Proteomes" id="UP001241056">
    <property type="component" value="Unassembled WGS sequence"/>
</dbReference>
<keyword evidence="2 9" id="KW-0645">Protease</keyword>
<evidence type="ECO:0000256" key="9">
    <source>
        <dbReference type="RuleBase" id="RU003435"/>
    </source>
</evidence>
<dbReference type="Gene3D" id="1.20.1050.40">
    <property type="entry name" value="Endopeptidase. Chain P, domain 1"/>
    <property type="match status" value="1"/>
</dbReference>
<dbReference type="Gene3D" id="1.10.1370.10">
    <property type="entry name" value="Neurolysin, domain 3"/>
    <property type="match status" value="1"/>
</dbReference>
<dbReference type="InterPro" id="IPR045666">
    <property type="entry name" value="OpdA_N"/>
</dbReference>
<dbReference type="Pfam" id="PF01432">
    <property type="entry name" value="Peptidase_M3"/>
    <property type="match status" value="1"/>
</dbReference>
<dbReference type="PANTHER" id="PTHR11804">
    <property type="entry name" value="PROTEASE M3 THIMET OLIGOPEPTIDASE-RELATED"/>
    <property type="match status" value="1"/>
</dbReference>
<evidence type="ECO:0000256" key="1">
    <source>
        <dbReference type="ARBA" id="ARBA00006040"/>
    </source>
</evidence>
<dbReference type="Gene3D" id="3.40.390.10">
    <property type="entry name" value="Collagenase (Catalytic Domain)"/>
    <property type="match status" value="1"/>
</dbReference>
<evidence type="ECO:0000256" key="6">
    <source>
        <dbReference type="ARBA" id="ARBA00023049"/>
    </source>
</evidence>
<comment type="cofactor">
    <cofactor evidence="9">
        <name>Zn(2+)</name>
        <dbReference type="ChEBI" id="CHEBI:29105"/>
    </cofactor>
    <text evidence="9">Binds 1 zinc ion.</text>
</comment>
<organism evidence="12 13">
    <name type="scientific">Thiopseudomonas acetoxidans</name>
    <dbReference type="NCBI Taxonomy" id="3041622"/>
    <lineage>
        <taxon>Bacteria</taxon>
        <taxon>Pseudomonadati</taxon>
        <taxon>Pseudomonadota</taxon>
        <taxon>Gammaproteobacteria</taxon>
        <taxon>Pseudomonadales</taxon>
        <taxon>Pseudomonadaceae</taxon>
        <taxon>Thiopseudomonas</taxon>
    </lineage>
</organism>
<dbReference type="GO" id="GO:0004222">
    <property type="term" value="F:metalloendopeptidase activity"/>
    <property type="evidence" value="ECO:0007669"/>
    <property type="project" value="UniProtKB-EC"/>
</dbReference>
<dbReference type="EMBL" id="JAUCDY010000001">
    <property type="protein sequence ID" value="MDM7856673.1"/>
    <property type="molecule type" value="Genomic_DNA"/>
</dbReference>
<evidence type="ECO:0000256" key="5">
    <source>
        <dbReference type="ARBA" id="ARBA00022833"/>
    </source>
</evidence>
<comment type="catalytic activity">
    <reaction evidence="7">
        <text>Hydrolysis of oligopeptides, with broad specificity. Gly or Ala commonly occur as P1 or P1' residues, but more distant residues are also important, as is shown by the fact that Z-Gly-Pro-Gly-|-Gly-Pro-Ala is cleaved, but not Z-(Gly)(5).</text>
        <dbReference type="EC" id="3.4.24.70"/>
    </reaction>
</comment>
<dbReference type="SUPFAM" id="SSF55486">
    <property type="entry name" value="Metalloproteases ('zincins'), catalytic domain"/>
    <property type="match status" value="1"/>
</dbReference>
<evidence type="ECO:0000313" key="12">
    <source>
        <dbReference type="EMBL" id="MDM7856673.1"/>
    </source>
</evidence>
<dbReference type="InterPro" id="IPR024079">
    <property type="entry name" value="MetalloPept_cat_dom_sf"/>
</dbReference>
<dbReference type="Pfam" id="PF19310">
    <property type="entry name" value="TOP_N"/>
    <property type="match status" value="1"/>
</dbReference>
<accession>A0ABT7SKF4</accession>
<keyword evidence="4 9" id="KW-0378">Hydrolase</keyword>
<dbReference type="NCBIfam" id="NF008159">
    <property type="entry name" value="PRK10911.1"/>
    <property type="match status" value="1"/>
</dbReference>
<feature type="domain" description="Oligopeptidase A N-terminal" evidence="11">
    <location>
        <begin position="28"/>
        <end position="148"/>
    </location>
</feature>
<evidence type="ECO:0000313" key="13">
    <source>
        <dbReference type="Proteomes" id="UP001241056"/>
    </source>
</evidence>
<dbReference type="InterPro" id="IPR001567">
    <property type="entry name" value="Pept_M3A_M3B_dom"/>
</dbReference>